<protein>
    <submittedName>
        <fullName evidence="2">Conserved domain protein</fullName>
    </submittedName>
</protein>
<keyword evidence="3" id="KW-1185">Reference proteome</keyword>
<accession>F0H7R0</accession>
<evidence type="ECO:0000313" key="3">
    <source>
        <dbReference type="Proteomes" id="UP000003155"/>
    </source>
</evidence>
<organism evidence="2 3">
    <name type="scientific">Prevotella denticola CRIS 18C-A</name>
    <dbReference type="NCBI Taxonomy" id="944557"/>
    <lineage>
        <taxon>Bacteria</taxon>
        <taxon>Pseudomonadati</taxon>
        <taxon>Bacteroidota</taxon>
        <taxon>Bacteroidia</taxon>
        <taxon>Bacteroidales</taxon>
        <taxon>Prevotellaceae</taxon>
        <taxon>Prevotella</taxon>
    </lineage>
</organism>
<dbReference type="AlphaFoldDB" id="F0H7R0"/>
<dbReference type="Proteomes" id="UP000003155">
    <property type="component" value="Unassembled WGS sequence"/>
</dbReference>
<gene>
    <name evidence="2" type="ORF">HMPREF9303_0017</name>
</gene>
<name>F0H7R0_9BACT</name>
<comment type="caution">
    <text evidence="2">The sequence shown here is derived from an EMBL/GenBank/DDBJ whole genome shotgun (WGS) entry which is preliminary data.</text>
</comment>
<feature type="region of interest" description="Disordered" evidence="1">
    <location>
        <begin position="87"/>
        <end position="112"/>
    </location>
</feature>
<sequence>MLPCFPTKAYLPANQGLLTPQLTPVWKPSNACLSSCKASLSSIRFICLNRSALHCLPLSSPIPVAAGSSSQHRKKNLSFAAFISCGDERSGQRTSRGLRKPPLADSDGSGSDKDSCVILQSSGNGGAAILCCKMEEKDSKMMFLNEKHQKDFAN</sequence>
<evidence type="ECO:0000256" key="1">
    <source>
        <dbReference type="SAM" id="MobiDB-lite"/>
    </source>
</evidence>
<dbReference type="EMBL" id="AEXO01000072">
    <property type="protein sequence ID" value="EGC86127.1"/>
    <property type="molecule type" value="Genomic_DNA"/>
</dbReference>
<evidence type="ECO:0000313" key="2">
    <source>
        <dbReference type="EMBL" id="EGC86127.1"/>
    </source>
</evidence>
<reference evidence="2 3" key="1">
    <citation type="submission" date="2011-02" db="EMBL/GenBank/DDBJ databases">
        <authorList>
            <person name="Durkin A.S."/>
            <person name="Madupu R."/>
            <person name="Torralba M."/>
            <person name="Gillis M."/>
            <person name="Methe B."/>
            <person name="Sutton G."/>
            <person name="Nelson K.E."/>
        </authorList>
    </citation>
    <scope>NUCLEOTIDE SEQUENCE [LARGE SCALE GENOMIC DNA]</scope>
    <source>
        <strain evidence="2 3">CRIS 18C-A</strain>
    </source>
</reference>
<proteinExistence type="predicted"/>